<comment type="caution">
    <text evidence="13">The sequence shown here is derived from an EMBL/GenBank/DDBJ whole genome shotgun (WGS) entry which is preliminary data.</text>
</comment>
<dbReference type="PROSITE" id="PS50011">
    <property type="entry name" value="PROTEIN_KINASE_DOM"/>
    <property type="match status" value="1"/>
</dbReference>
<evidence type="ECO:0000259" key="12">
    <source>
        <dbReference type="PROSITE" id="PS50011"/>
    </source>
</evidence>
<comment type="catalytic activity">
    <reaction evidence="8">
        <text>L-seryl-[protein] + ATP = O-phospho-L-seryl-[protein] + ADP + H(+)</text>
        <dbReference type="Rhea" id="RHEA:17989"/>
        <dbReference type="Rhea" id="RHEA-COMP:9863"/>
        <dbReference type="Rhea" id="RHEA-COMP:11604"/>
        <dbReference type="ChEBI" id="CHEBI:15378"/>
        <dbReference type="ChEBI" id="CHEBI:29999"/>
        <dbReference type="ChEBI" id="CHEBI:30616"/>
        <dbReference type="ChEBI" id="CHEBI:83421"/>
        <dbReference type="ChEBI" id="CHEBI:456216"/>
        <dbReference type="EC" id="2.7.11.1"/>
    </reaction>
</comment>
<accession>A0A1A6I084</accession>
<dbReference type="EC" id="2.7.11.1" evidence="1"/>
<dbReference type="OrthoDB" id="9581573at2759"/>
<gene>
    <name evidence="13" type="ORF">A6R68_22623</name>
</gene>
<dbReference type="InterPro" id="IPR011009">
    <property type="entry name" value="Kinase-like_dom_sf"/>
</dbReference>
<evidence type="ECO:0000256" key="11">
    <source>
        <dbReference type="SAM" id="MobiDB-lite"/>
    </source>
</evidence>
<dbReference type="PROSITE" id="PS00108">
    <property type="entry name" value="PROTEIN_KINASE_ST"/>
    <property type="match status" value="1"/>
</dbReference>
<dbReference type="Gene3D" id="1.10.510.10">
    <property type="entry name" value="Transferase(Phosphotransferase) domain 1"/>
    <property type="match status" value="1"/>
</dbReference>
<keyword evidence="14" id="KW-1185">Reference proteome</keyword>
<evidence type="ECO:0000256" key="1">
    <source>
        <dbReference type="ARBA" id="ARBA00012513"/>
    </source>
</evidence>
<sequence>MSLFSCTHETYPDFLGVPLLPNLRINRDDKSYYKGFNFFSLSSLLALATGHLYQEKQGLMMMTRKLTTNASERQTLAKDYYVMGILGEGTWGKVKVALHLMTQTLVAIKILERNPITELFNVISTETELLKDLHHPHIVQLLQVIETKRKTYLVMECAARGSLLKRVTKCGHLEEEEARTLFRELTLAIKYIHSHNIAHRDIKAENILLDWEGHIKLIDFGLGKRFASGEKVKGFCGTIEYCAPEVLGDTQYEGLPTDIWSLGVLLFLLVTGHFPFSETEHSKINIGNEYLQDSSPSSRETDPQESFKGQRAQVVPGIPLRQLIWKGLRKRISQALRSLCCCLPVPKRQRLGKIKIMPVNQEDHRGRDTGEKNHEANSPELRSSVIPTSFWKRLSLLMSKVNPELNVIHVMGCYILGNPNREKVGSLGL</sequence>
<dbReference type="EMBL" id="LZPO01007743">
    <property type="protein sequence ID" value="OBS83387.1"/>
    <property type="molecule type" value="Genomic_DNA"/>
</dbReference>
<dbReference type="InterPro" id="IPR017441">
    <property type="entry name" value="Protein_kinase_ATP_BS"/>
</dbReference>
<organism evidence="13 14">
    <name type="scientific">Neotoma lepida</name>
    <name type="common">Desert woodrat</name>
    <dbReference type="NCBI Taxonomy" id="56216"/>
    <lineage>
        <taxon>Eukaryota</taxon>
        <taxon>Metazoa</taxon>
        <taxon>Chordata</taxon>
        <taxon>Craniata</taxon>
        <taxon>Vertebrata</taxon>
        <taxon>Euteleostomi</taxon>
        <taxon>Mammalia</taxon>
        <taxon>Eutheria</taxon>
        <taxon>Euarchontoglires</taxon>
        <taxon>Glires</taxon>
        <taxon>Rodentia</taxon>
        <taxon>Myomorpha</taxon>
        <taxon>Muroidea</taxon>
        <taxon>Cricetidae</taxon>
        <taxon>Neotominae</taxon>
        <taxon>Neotoma</taxon>
    </lineage>
</organism>
<protein>
    <recommendedName>
        <fullName evidence="1">non-specific serine/threonine protein kinase</fullName>
        <ecNumber evidence="1">2.7.11.1</ecNumber>
    </recommendedName>
</protein>
<keyword evidence="2 10" id="KW-0723">Serine/threonine-protein kinase</keyword>
<dbReference type="SUPFAM" id="SSF56112">
    <property type="entry name" value="Protein kinase-like (PK-like)"/>
    <property type="match status" value="1"/>
</dbReference>
<dbReference type="GO" id="GO:0035556">
    <property type="term" value="P:intracellular signal transduction"/>
    <property type="evidence" value="ECO:0007669"/>
    <property type="project" value="TreeGrafter"/>
</dbReference>
<dbReference type="GO" id="GO:0005829">
    <property type="term" value="C:cytosol"/>
    <property type="evidence" value="ECO:0007669"/>
    <property type="project" value="TreeGrafter"/>
</dbReference>
<dbReference type="FunFam" id="1.10.510.10:FF:000571">
    <property type="entry name" value="Maternal embryonic leucine zipper kinase"/>
    <property type="match status" value="1"/>
</dbReference>
<dbReference type="InterPro" id="IPR000719">
    <property type="entry name" value="Prot_kinase_dom"/>
</dbReference>
<dbReference type="AlphaFoldDB" id="A0A1A6I084"/>
<feature type="domain" description="Protein kinase" evidence="12">
    <location>
        <begin position="80"/>
        <end position="367"/>
    </location>
</feature>
<feature type="binding site" evidence="9">
    <location>
        <position position="109"/>
    </location>
    <ligand>
        <name>ATP</name>
        <dbReference type="ChEBI" id="CHEBI:30616"/>
    </ligand>
</feature>
<evidence type="ECO:0000313" key="14">
    <source>
        <dbReference type="Proteomes" id="UP000092124"/>
    </source>
</evidence>
<evidence type="ECO:0000256" key="5">
    <source>
        <dbReference type="ARBA" id="ARBA00022777"/>
    </source>
</evidence>
<evidence type="ECO:0000256" key="7">
    <source>
        <dbReference type="ARBA" id="ARBA00047899"/>
    </source>
</evidence>
<dbReference type="Proteomes" id="UP000092124">
    <property type="component" value="Unassembled WGS sequence"/>
</dbReference>
<reference evidence="13 14" key="1">
    <citation type="submission" date="2016-06" db="EMBL/GenBank/DDBJ databases">
        <title>The Draft Genome Sequence and Annotation of the Desert Woodrat Neotoma lepida.</title>
        <authorList>
            <person name="Campbell M."/>
            <person name="Oakeson K.F."/>
            <person name="Yandell M."/>
            <person name="Halpert J.R."/>
            <person name="Dearing D."/>
        </authorList>
    </citation>
    <scope>NUCLEOTIDE SEQUENCE [LARGE SCALE GENOMIC DNA]</scope>
    <source>
        <strain evidence="13">417</strain>
        <tissue evidence="13">Liver</tissue>
    </source>
</reference>
<name>A0A1A6I084_NEOLE</name>
<dbReference type="PANTHER" id="PTHR24346:SF85">
    <property type="entry name" value="RIKEN CDNA 1810024B03 GENE"/>
    <property type="match status" value="1"/>
</dbReference>
<comment type="similarity">
    <text evidence="10">Belongs to the protein kinase superfamily.</text>
</comment>
<dbReference type="SMART" id="SM00220">
    <property type="entry name" value="S_TKc"/>
    <property type="match status" value="1"/>
</dbReference>
<keyword evidence="4 9" id="KW-0547">Nucleotide-binding</keyword>
<dbReference type="GO" id="GO:0045719">
    <property type="term" value="P:negative regulation of glycogen biosynthetic process"/>
    <property type="evidence" value="ECO:0007669"/>
    <property type="project" value="TreeGrafter"/>
</dbReference>
<dbReference type="GO" id="GO:0005634">
    <property type="term" value="C:nucleus"/>
    <property type="evidence" value="ECO:0007669"/>
    <property type="project" value="TreeGrafter"/>
</dbReference>
<evidence type="ECO:0000256" key="4">
    <source>
        <dbReference type="ARBA" id="ARBA00022741"/>
    </source>
</evidence>
<keyword evidence="3" id="KW-0808">Transferase</keyword>
<dbReference type="Pfam" id="PF00069">
    <property type="entry name" value="Pkinase"/>
    <property type="match status" value="1"/>
</dbReference>
<dbReference type="FunFam" id="3.30.200.20:FF:000003">
    <property type="entry name" value="Non-specific serine/threonine protein kinase"/>
    <property type="match status" value="1"/>
</dbReference>
<evidence type="ECO:0000256" key="2">
    <source>
        <dbReference type="ARBA" id="ARBA00022527"/>
    </source>
</evidence>
<dbReference type="PANTHER" id="PTHR24346">
    <property type="entry name" value="MAP/MICROTUBULE AFFINITY-REGULATING KINASE"/>
    <property type="match status" value="1"/>
</dbReference>
<keyword evidence="5" id="KW-0418">Kinase</keyword>
<evidence type="ECO:0000256" key="3">
    <source>
        <dbReference type="ARBA" id="ARBA00022679"/>
    </source>
</evidence>
<evidence type="ECO:0000313" key="13">
    <source>
        <dbReference type="EMBL" id="OBS83387.1"/>
    </source>
</evidence>
<dbReference type="InterPro" id="IPR008271">
    <property type="entry name" value="Ser/Thr_kinase_AS"/>
</dbReference>
<comment type="catalytic activity">
    <reaction evidence="7">
        <text>L-threonyl-[protein] + ATP = O-phospho-L-threonyl-[protein] + ADP + H(+)</text>
        <dbReference type="Rhea" id="RHEA:46608"/>
        <dbReference type="Rhea" id="RHEA-COMP:11060"/>
        <dbReference type="Rhea" id="RHEA-COMP:11605"/>
        <dbReference type="ChEBI" id="CHEBI:15378"/>
        <dbReference type="ChEBI" id="CHEBI:30013"/>
        <dbReference type="ChEBI" id="CHEBI:30616"/>
        <dbReference type="ChEBI" id="CHEBI:61977"/>
        <dbReference type="ChEBI" id="CHEBI:456216"/>
        <dbReference type="EC" id="2.7.11.1"/>
    </reaction>
</comment>
<evidence type="ECO:0000256" key="9">
    <source>
        <dbReference type="PROSITE-ProRule" id="PRU10141"/>
    </source>
</evidence>
<keyword evidence="6 9" id="KW-0067">ATP-binding</keyword>
<feature type="region of interest" description="Disordered" evidence="11">
    <location>
        <begin position="289"/>
        <end position="310"/>
    </location>
</feature>
<evidence type="ECO:0000256" key="6">
    <source>
        <dbReference type="ARBA" id="ARBA00022840"/>
    </source>
</evidence>
<proteinExistence type="inferred from homology"/>
<dbReference type="PROSITE" id="PS00107">
    <property type="entry name" value="PROTEIN_KINASE_ATP"/>
    <property type="match status" value="1"/>
</dbReference>
<dbReference type="GO" id="GO:0004674">
    <property type="term" value="F:protein serine/threonine kinase activity"/>
    <property type="evidence" value="ECO:0007669"/>
    <property type="project" value="UniProtKB-KW"/>
</dbReference>
<evidence type="ECO:0000256" key="10">
    <source>
        <dbReference type="RuleBase" id="RU000304"/>
    </source>
</evidence>
<dbReference type="GO" id="GO:0005524">
    <property type="term" value="F:ATP binding"/>
    <property type="evidence" value="ECO:0007669"/>
    <property type="project" value="UniProtKB-UniRule"/>
</dbReference>
<dbReference type="STRING" id="56216.A0A1A6I084"/>
<evidence type="ECO:0000256" key="8">
    <source>
        <dbReference type="ARBA" id="ARBA00048679"/>
    </source>
</evidence>